<evidence type="ECO:0000256" key="1">
    <source>
        <dbReference type="SAM" id="MobiDB-lite"/>
    </source>
</evidence>
<feature type="region of interest" description="Disordered" evidence="1">
    <location>
        <begin position="79"/>
        <end position="143"/>
    </location>
</feature>
<evidence type="ECO:0000313" key="3">
    <source>
        <dbReference type="Proteomes" id="UP001583177"/>
    </source>
</evidence>
<accession>A0ABR3WIU0</accession>
<gene>
    <name evidence="2" type="ORF">Daus18300_008302</name>
</gene>
<dbReference type="EMBL" id="JAWRVE010000077">
    <property type="protein sequence ID" value="KAL1862806.1"/>
    <property type="molecule type" value="Genomic_DNA"/>
</dbReference>
<protein>
    <submittedName>
        <fullName evidence="2">Uncharacterized protein</fullName>
    </submittedName>
</protein>
<keyword evidence="3" id="KW-1185">Reference proteome</keyword>
<sequence>MPPKKIGGASVEASSDGTAAGAVTALCHLIMSCDEFKADNAKLAPILGIAQAKNVPRKINSVVNPYGFEFKSGKIVAQSGSQAQDGAASASTNSSAGDDDKDNKPAKANAKAQQRPSKKRKVAVSFADDDADEHVKGEDESEI</sequence>
<organism evidence="2 3">
    <name type="scientific">Diaporthe australafricana</name>
    <dbReference type="NCBI Taxonomy" id="127596"/>
    <lineage>
        <taxon>Eukaryota</taxon>
        <taxon>Fungi</taxon>
        <taxon>Dikarya</taxon>
        <taxon>Ascomycota</taxon>
        <taxon>Pezizomycotina</taxon>
        <taxon>Sordariomycetes</taxon>
        <taxon>Sordariomycetidae</taxon>
        <taxon>Diaporthales</taxon>
        <taxon>Diaporthaceae</taxon>
        <taxon>Diaporthe</taxon>
    </lineage>
</organism>
<feature type="compositionally biased region" description="Low complexity" evidence="1">
    <location>
        <begin position="79"/>
        <end position="96"/>
    </location>
</feature>
<name>A0ABR3WIU0_9PEZI</name>
<proteinExistence type="predicted"/>
<reference evidence="2 3" key="1">
    <citation type="journal article" date="2024" name="IMA Fungus">
        <title>IMA Genome - F19 : A genome assembly and annotation guide to empower mycologists, including annotated draft genome sequences of Ceratocystis pirilliformis, Diaporthe australafricana, Fusarium ophioides, Paecilomyces lecythidis, and Sporothrix stenoceras.</title>
        <authorList>
            <person name="Aylward J."/>
            <person name="Wilson A.M."/>
            <person name="Visagie C.M."/>
            <person name="Spraker J."/>
            <person name="Barnes I."/>
            <person name="Buitendag C."/>
            <person name="Ceriani C."/>
            <person name="Del Mar Angel L."/>
            <person name="du Plessis D."/>
            <person name="Fuchs T."/>
            <person name="Gasser K."/>
            <person name="Kramer D."/>
            <person name="Li W."/>
            <person name="Munsamy K."/>
            <person name="Piso A."/>
            <person name="Price J.L."/>
            <person name="Sonnekus B."/>
            <person name="Thomas C."/>
            <person name="van der Nest A."/>
            <person name="van Dijk A."/>
            <person name="van Heerden A."/>
            <person name="van Vuuren N."/>
            <person name="Yilmaz N."/>
            <person name="Duong T.A."/>
            <person name="van der Merwe N.A."/>
            <person name="Wingfield M.J."/>
            <person name="Wingfield B.D."/>
        </authorList>
    </citation>
    <scope>NUCLEOTIDE SEQUENCE [LARGE SCALE GENOMIC DNA]</scope>
    <source>
        <strain evidence="2 3">CMW 18300</strain>
    </source>
</reference>
<dbReference type="PROSITE" id="PS51257">
    <property type="entry name" value="PROKAR_LIPOPROTEIN"/>
    <property type="match status" value="1"/>
</dbReference>
<comment type="caution">
    <text evidence="2">The sequence shown here is derived from an EMBL/GenBank/DDBJ whole genome shotgun (WGS) entry which is preliminary data.</text>
</comment>
<dbReference type="Proteomes" id="UP001583177">
    <property type="component" value="Unassembled WGS sequence"/>
</dbReference>
<evidence type="ECO:0000313" key="2">
    <source>
        <dbReference type="EMBL" id="KAL1862806.1"/>
    </source>
</evidence>
<feature type="compositionally biased region" description="Basic and acidic residues" evidence="1">
    <location>
        <begin position="133"/>
        <end position="143"/>
    </location>
</feature>